<dbReference type="AlphaFoldDB" id="A0A967EZF0"/>
<dbReference type="Pfam" id="PF10098">
    <property type="entry name" value="DUF2336"/>
    <property type="match status" value="1"/>
</dbReference>
<comment type="caution">
    <text evidence="1">The sequence shown here is derived from an EMBL/GenBank/DDBJ whole genome shotgun (WGS) entry which is preliminary data.</text>
</comment>
<reference evidence="1" key="1">
    <citation type="submission" date="2020-03" db="EMBL/GenBank/DDBJ databases">
        <title>Genome of Pelagibius litoralis DSM 21314T.</title>
        <authorList>
            <person name="Wang G."/>
        </authorList>
    </citation>
    <scope>NUCLEOTIDE SEQUENCE</scope>
    <source>
        <strain evidence="1">DSM 21314</strain>
    </source>
</reference>
<evidence type="ECO:0000313" key="2">
    <source>
        <dbReference type="Proteomes" id="UP000761264"/>
    </source>
</evidence>
<dbReference type="InterPro" id="IPR019285">
    <property type="entry name" value="DUF2336"/>
</dbReference>
<keyword evidence="2" id="KW-1185">Reference proteome</keyword>
<protein>
    <submittedName>
        <fullName evidence="1">DUF2336 domain-containing protein</fullName>
    </submittedName>
</protein>
<proteinExistence type="predicted"/>
<name>A0A967EZF0_9PROT</name>
<sequence>MVGILSQDDVARLMADPSPSVRAETTSKIAAQYDSRHPRMSDAERKIAEEIFRKLAQDAEIRVREALAANLKTTPDLPHDLALSLARDVDAVALPVLKYSEVLTDEDLINIVRDEDAAAKQVMIAQRASVSGAVADALIDTGNETAVARLVANEGADLSEGALDRVLSDYEDSEAVSDSLARRPSLPASISEQLVSAMTEKLQGYLVSKHNLSPDAASNLILQTRERATVSLLNRSSSDAELEELVYQLYANGRLTTSLIIRALCIGDMSFFEAAMARLAGVPLKNARMLIHDQGDLGLKSLCEKAKMPSRLMNAVSAAVRILDEEEYDGGRNDRERFVTRIIERLLTQFEDPASTMTKDDIDYLMAKLHQLAA</sequence>
<dbReference type="InterPro" id="IPR014598">
    <property type="entry name" value="UCP035865"/>
</dbReference>
<dbReference type="PIRSF" id="PIRSF035865">
    <property type="entry name" value="UCP035865"/>
    <property type="match status" value="1"/>
</dbReference>
<dbReference type="Proteomes" id="UP000761264">
    <property type="component" value="Unassembled WGS sequence"/>
</dbReference>
<gene>
    <name evidence="1" type="ORF">HBA54_16475</name>
</gene>
<dbReference type="EMBL" id="JAAQPH010000012">
    <property type="protein sequence ID" value="NIA70204.1"/>
    <property type="molecule type" value="Genomic_DNA"/>
</dbReference>
<accession>A0A967EZF0</accession>
<evidence type="ECO:0000313" key="1">
    <source>
        <dbReference type="EMBL" id="NIA70204.1"/>
    </source>
</evidence>
<organism evidence="1 2">
    <name type="scientific">Pelagibius litoralis</name>
    <dbReference type="NCBI Taxonomy" id="374515"/>
    <lineage>
        <taxon>Bacteria</taxon>
        <taxon>Pseudomonadati</taxon>
        <taxon>Pseudomonadota</taxon>
        <taxon>Alphaproteobacteria</taxon>
        <taxon>Rhodospirillales</taxon>
        <taxon>Rhodovibrionaceae</taxon>
        <taxon>Pelagibius</taxon>
    </lineage>
</organism>